<dbReference type="Proteomes" id="UP000318288">
    <property type="component" value="Unassembled WGS sequence"/>
</dbReference>
<evidence type="ECO:0000313" key="1">
    <source>
        <dbReference type="EMBL" id="TWU48962.1"/>
    </source>
</evidence>
<name>A0A5C6EIS3_9BACT</name>
<dbReference type="PANTHER" id="PTHR36436:SF6">
    <property type="entry name" value="SLL5081 PROTEIN"/>
    <property type="match status" value="1"/>
</dbReference>
<reference evidence="1 2" key="1">
    <citation type="submission" date="2019-02" db="EMBL/GenBank/DDBJ databases">
        <title>Deep-cultivation of Planctomycetes and their phenomic and genomic characterization uncovers novel biology.</title>
        <authorList>
            <person name="Wiegand S."/>
            <person name="Jogler M."/>
            <person name="Boedeker C."/>
            <person name="Pinto D."/>
            <person name="Vollmers J."/>
            <person name="Rivas-Marin E."/>
            <person name="Kohn T."/>
            <person name="Peeters S.H."/>
            <person name="Heuer A."/>
            <person name="Rast P."/>
            <person name="Oberbeckmann S."/>
            <person name="Bunk B."/>
            <person name="Jeske O."/>
            <person name="Meyerdierks A."/>
            <person name="Storesund J.E."/>
            <person name="Kallscheuer N."/>
            <person name="Luecker S."/>
            <person name="Lage O.M."/>
            <person name="Pohl T."/>
            <person name="Merkel B.J."/>
            <person name="Hornburger P."/>
            <person name="Mueller R.-W."/>
            <person name="Bruemmer F."/>
            <person name="Labrenz M."/>
            <person name="Spormann A.M."/>
            <person name="Op Den Camp H."/>
            <person name="Overmann J."/>
            <person name="Amann R."/>
            <person name="Jetten M.S.M."/>
            <person name="Mascher T."/>
            <person name="Medema M.H."/>
            <person name="Devos D.P."/>
            <person name="Kaster A.-K."/>
            <person name="Ovreas L."/>
            <person name="Rohde M."/>
            <person name="Galperin M.Y."/>
            <person name="Jogler C."/>
        </authorList>
    </citation>
    <scope>NUCLEOTIDE SEQUENCE [LARGE SCALE GENOMIC DNA]</scope>
    <source>
        <strain evidence="1 2">Poly51</strain>
    </source>
</reference>
<accession>A0A5C6EIS3</accession>
<organism evidence="1 2">
    <name type="scientific">Rubripirellula tenax</name>
    <dbReference type="NCBI Taxonomy" id="2528015"/>
    <lineage>
        <taxon>Bacteria</taxon>
        <taxon>Pseudomonadati</taxon>
        <taxon>Planctomycetota</taxon>
        <taxon>Planctomycetia</taxon>
        <taxon>Pirellulales</taxon>
        <taxon>Pirellulaceae</taxon>
        <taxon>Rubripirellula</taxon>
    </lineage>
</organism>
<dbReference type="InterPro" id="IPR015315">
    <property type="entry name" value="DUF1963"/>
</dbReference>
<keyword evidence="2" id="KW-1185">Reference proteome</keyword>
<comment type="caution">
    <text evidence="1">The sequence shown here is derived from an EMBL/GenBank/DDBJ whole genome shotgun (WGS) entry which is preliminary data.</text>
</comment>
<dbReference type="Gene3D" id="2.30.320.10">
    <property type="entry name" value="YwqG-like"/>
    <property type="match status" value="1"/>
</dbReference>
<dbReference type="EMBL" id="SJPW01000006">
    <property type="protein sequence ID" value="TWU48962.1"/>
    <property type="molecule type" value="Genomic_DNA"/>
</dbReference>
<dbReference type="SUPFAM" id="SSF103032">
    <property type="entry name" value="Hypothetical protein YwqG"/>
    <property type="match status" value="1"/>
</dbReference>
<evidence type="ECO:0000313" key="2">
    <source>
        <dbReference type="Proteomes" id="UP000318288"/>
    </source>
</evidence>
<dbReference type="OrthoDB" id="241317at2"/>
<dbReference type="InterPro" id="IPR035948">
    <property type="entry name" value="YwqG-like_sf"/>
</dbReference>
<dbReference type="RefSeq" id="WP_146460569.1">
    <property type="nucleotide sequence ID" value="NZ_SJPW01000006.1"/>
</dbReference>
<proteinExistence type="predicted"/>
<protein>
    <recommendedName>
        <fullName evidence="3">DUF1963 domain-containing protein</fullName>
    </recommendedName>
</protein>
<dbReference type="PANTHER" id="PTHR36436">
    <property type="entry name" value="SLL5081 PROTEIN"/>
    <property type="match status" value="1"/>
</dbReference>
<sequence>MHDAELASHELTPHIDAIRQVARPCLVGSPCESDRDSYFGGMPRVPSNFDWPTKDGYPLAFVGQLHCRDLDLVPSDDGDLLFFYDNRHWGYKPKDIGHAIVTHIPSGVERHEPDLPTRTVPAFFGLTKKCVSPKHYQRVNVQFERSDSYPWYERELLTFPDDVADECYSEFCCSIRPDIQIGGFPSPIQSDYMERDCANAFGVGDVDDWVLLLQLFEIGDMMWGDAGALYWFIYRGDLSAMRFDRVWMVSQCH</sequence>
<dbReference type="Pfam" id="PF09234">
    <property type="entry name" value="DUF1963"/>
    <property type="match status" value="1"/>
</dbReference>
<dbReference type="AlphaFoldDB" id="A0A5C6EIS3"/>
<gene>
    <name evidence="1" type="ORF">Poly51_48660</name>
</gene>
<evidence type="ECO:0008006" key="3">
    <source>
        <dbReference type="Google" id="ProtNLM"/>
    </source>
</evidence>